<dbReference type="Gene3D" id="3.40.50.300">
    <property type="entry name" value="P-loop containing nucleotide triphosphate hydrolases"/>
    <property type="match status" value="1"/>
</dbReference>
<dbReference type="Pfam" id="PF12705">
    <property type="entry name" value="PDDEXK_1"/>
    <property type="match status" value="1"/>
</dbReference>
<dbReference type="InterPro" id="IPR027417">
    <property type="entry name" value="P-loop_NTPase"/>
</dbReference>
<sequence>MAFQIVQSKSVQTLWDTCSDRFLDELGDNIGPGGFDSYLWITHRNLRDLLFERAFDRGLPGWLGPPVAFFSGLPELFDVRLKPIGPIRRRALIRQLAVEHGRRIFDRDPGKAADMVSGHMLDGLFNDLLPEGIHPERLQSLLATFTADRFALQRNEWIVQVYAGYLDKLEELGMHDVRSRHALIAERIEEGQLRSALNGAERLHIYGIYTLGTRERMFRALQAQQDIDVVAYVAKEPEESELAELSNDVELVANGAVIAASPVVQPAPSAVQELTWVAREVKEILAEGKAEAHEIAVVARSGHDDTRQAYRLLTDAGIHCTARIQTPLAEIPAIKALLSILQAASSNWSYVQFRTVLDHPYLNIPLDLKCIDHVASNGRVEGLDEWEEGLKTLAVRIRETRKEHEFPGLSAAAVAECLEDLGKFRAKIENLESSHTETEWTQITLRLMEAGVFDFWQRILTPVDSRWDIVRLDEQGVKQFEVLLKEWAGLDHSDQRINVSAWRARLQKVLEPEELELSTPSQKGVQVQSAKDAALVPFLYTFIIHANDGEFPRHPGADGIFLDEERRALRKLGLPFSHREEELRRERSLWRSVALGSETRVAYRTTDAEGKPLLPSLMVPLHNPEEQIPRNIFSKDQNGNYPIPLNSTQVNELAALEFAETIQGNGSDKLPKVTSADPPLLDQAIVAAVAERHRGIGLEATNSKHSAIRPNPWNGAVRDPVVLERLARMFGDNYLWSAGQLELYSTCPFAFFVKRVLRLEGRAEADEQLSGTVRGSIAHDLLEQFYRETKENLPSFLSGKTLQIFDRIAEHLLAEREASGEWLGLPSLWPTARRSVCEGVRAYIAWELEYLDRKAETPQLIEHAFGFRDPVVIRGRSMKGTRVGLRICGRIDRVDSHSDGDQVRHHVLDYKLGRIPKKSGYTDGSVLQGPLYLRVLEELGLTVDKCRYRSIGSPGKPQNGAEIRVGSDQFEEALLIAFSVPERVRSGLFEASLAANAGGWPPYFPGREICRSQEQLESGNRFDA</sequence>
<gene>
    <name evidence="2" type="ORF">METZ01_LOCUS62979</name>
</gene>
<dbReference type="InterPro" id="IPR011604">
    <property type="entry name" value="PDDEXK-like_dom_sf"/>
</dbReference>
<reference evidence="2" key="1">
    <citation type="submission" date="2018-05" db="EMBL/GenBank/DDBJ databases">
        <authorList>
            <person name="Lanie J.A."/>
            <person name="Ng W.-L."/>
            <person name="Kazmierczak K.M."/>
            <person name="Andrzejewski T.M."/>
            <person name="Davidsen T.M."/>
            <person name="Wayne K.J."/>
            <person name="Tettelin H."/>
            <person name="Glass J.I."/>
            <person name="Rusch D."/>
            <person name="Podicherti R."/>
            <person name="Tsui H.-C.T."/>
            <person name="Winkler M.E."/>
        </authorList>
    </citation>
    <scope>NUCLEOTIDE SEQUENCE</scope>
</reference>
<dbReference type="Gene3D" id="1.10.486.10">
    <property type="entry name" value="PCRA, domain 4"/>
    <property type="match status" value="1"/>
</dbReference>
<dbReference type="InterPro" id="IPR038726">
    <property type="entry name" value="PDDEXK_AddAB-type"/>
</dbReference>
<organism evidence="2">
    <name type="scientific">marine metagenome</name>
    <dbReference type="NCBI Taxonomy" id="408172"/>
    <lineage>
        <taxon>unclassified sequences</taxon>
        <taxon>metagenomes</taxon>
        <taxon>ecological metagenomes</taxon>
    </lineage>
</organism>
<dbReference type="SUPFAM" id="SSF52540">
    <property type="entry name" value="P-loop containing nucleoside triphosphate hydrolases"/>
    <property type="match status" value="1"/>
</dbReference>
<protein>
    <recommendedName>
        <fullName evidence="1">PD-(D/E)XK endonuclease-like domain-containing protein</fullName>
    </recommendedName>
</protein>
<evidence type="ECO:0000259" key="1">
    <source>
        <dbReference type="Pfam" id="PF12705"/>
    </source>
</evidence>
<dbReference type="Gene3D" id="3.90.320.10">
    <property type="match status" value="1"/>
</dbReference>
<feature type="domain" description="PD-(D/E)XK endonuclease-like" evidence="1">
    <location>
        <begin position="736"/>
        <end position="974"/>
    </location>
</feature>
<name>A0A381T1M2_9ZZZZ</name>
<evidence type="ECO:0000313" key="2">
    <source>
        <dbReference type="EMBL" id="SVA10125.1"/>
    </source>
</evidence>
<proteinExistence type="predicted"/>
<dbReference type="AlphaFoldDB" id="A0A381T1M2"/>
<dbReference type="EMBL" id="UINC01003894">
    <property type="protein sequence ID" value="SVA10125.1"/>
    <property type="molecule type" value="Genomic_DNA"/>
</dbReference>
<accession>A0A381T1M2</accession>